<evidence type="ECO:0000313" key="2">
    <source>
        <dbReference type="EMBL" id="KER32526.1"/>
    </source>
</evidence>
<reference evidence="2 3" key="1">
    <citation type="submission" date="2013-11" db="EMBL/GenBank/DDBJ databases">
        <title>Opisthorchis viverrini - life in the bile duct.</title>
        <authorList>
            <person name="Young N.D."/>
            <person name="Nagarajan N."/>
            <person name="Lin S.J."/>
            <person name="Korhonen P.K."/>
            <person name="Jex A.R."/>
            <person name="Hall R.S."/>
            <person name="Safavi-Hemami H."/>
            <person name="Kaewkong W."/>
            <person name="Bertrand D."/>
            <person name="Gao S."/>
            <person name="Seet Q."/>
            <person name="Wongkham S."/>
            <person name="Teh B.T."/>
            <person name="Wongkham C."/>
            <person name="Intapan P.M."/>
            <person name="Maleewong W."/>
            <person name="Yang X."/>
            <person name="Hu M."/>
            <person name="Wang Z."/>
            <person name="Hofmann A."/>
            <person name="Sternberg P.W."/>
            <person name="Tan P."/>
            <person name="Wang J."/>
            <person name="Gasser R.B."/>
        </authorList>
    </citation>
    <scope>NUCLEOTIDE SEQUENCE [LARGE SCALE GENOMIC DNA]</scope>
</reference>
<dbReference type="KEGG" id="ovi:T265_01403"/>
<name>A0A074ZZL4_OPIVI</name>
<proteinExistence type="predicted"/>
<dbReference type="Proteomes" id="UP000054324">
    <property type="component" value="Unassembled WGS sequence"/>
</dbReference>
<keyword evidence="3" id="KW-1185">Reference proteome</keyword>
<dbReference type="AlphaFoldDB" id="A0A074ZZL4"/>
<organism evidence="2 3">
    <name type="scientific">Opisthorchis viverrini</name>
    <name type="common">Southeast Asian liver fluke</name>
    <dbReference type="NCBI Taxonomy" id="6198"/>
    <lineage>
        <taxon>Eukaryota</taxon>
        <taxon>Metazoa</taxon>
        <taxon>Spiralia</taxon>
        <taxon>Lophotrochozoa</taxon>
        <taxon>Platyhelminthes</taxon>
        <taxon>Trematoda</taxon>
        <taxon>Digenea</taxon>
        <taxon>Opisthorchiida</taxon>
        <taxon>Opisthorchiata</taxon>
        <taxon>Opisthorchiidae</taxon>
        <taxon>Opisthorchis</taxon>
    </lineage>
</organism>
<dbReference type="OrthoDB" id="6229210at2759"/>
<sequence length="454" mass="51543">MLVNLAKPDQFVRPTNRVREWSRTASPSNGDYCVKRRERHLGSEPHKQRTLSVDWIPPSDSKQNRLSNGIFCESLSHPKSSRLISHSCTDIPVLWKGRCLSSKQFADKSELYGSSQPESQSSASCSIGADHDRPVTKQRLPRIVNAVQNLDNLQHNTIPVCVETESLRQFYESRFTRVLVSPVPVSLYTKQTESGLGVSTDHAEWICVKLGLLTYLICHDPVKPSAVKAVDVQLCDPFTYASIWIGTIDLSRFPDRKPLTHQTAPNFGQHAATLYDVTQFHSQMVEHTFVCKVVRERTLMHIRKNKVWMKNKYLSSDLTDYQVHKLRFQISRNQIATKRLVDNLGSKVQQCLAKAMRRKANLQEQNILLACLPISSITVTPVRANVTLKALFRTSKLDTERECLAPLTPRSELPGRNTLVPRAHLMDPEATDQSSRLYPDQSDLGLEVERLPRQ</sequence>
<dbReference type="CTD" id="20315591"/>
<dbReference type="EMBL" id="KL596633">
    <property type="protein sequence ID" value="KER32526.1"/>
    <property type="molecule type" value="Genomic_DNA"/>
</dbReference>
<evidence type="ECO:0000256" key="1">
    <source>
        <dbReference type="SAM" id="MobiDB-lite"/>
    </source>
</evidence>
<accession>A0A074ZZL4</accession>
<evidence type="ECO:0000313" key="3">
    <source>
        <dbReference type="Proteomes" id="UP000054324"/>
    </source>
</evidence>
<feature type="compositionally biased region" description="Low complexity" evidence="1">
    <location>
        <begin position="114"/>
        <end position="126"/>
    </location>
</feature>
<protein>
    <submittedName>
        <fullName evidence="2">Uncharacterized protein</fullName>
    </submittedName>
</protein>
<dbReference type="RefSeq" id="XP_009163693.1">
    <property type="nucleotide sequence ID" value="XM_009165429.1"/>
</dbReference>
<feature type="region of interest" description="Disordered" evidence="1">
    <location>
        <begin position="111"/>
        <end position="131"/>
    </location>
</feature>
<dbReference type="GeneID" id="20315591"/>
<feature type="region of interest" description="Disordered" evidence="1">
    <location>
        <begin position="426"/>
        <end position="454"/>
    </location>
</feature>
<gene>
    <name evidence="2" type="ORF">T265_01403</name>
</gene>